<feature type="compositionally biased region" description="Low complexity" evidence="1">
    <location>
        <begin position="46"/>
        <end position="60"/>
    </location>
</feature>
<name>A0AA38YB34_9EURO</name>
<dbReference type="InterPro" id="IPR002190">
    <property type="entry name" value="MHD_dom"/>
</dbReference>
<feature type="region of interest" description="Disordered" evidence="1">
    <location>
        <begin position="292"/>
        <end position="312"/>
    </location>
</feature>
<dbReference type="Pfam" id="PF01454">
    <property type="entry name" value="MAGE"/>
    <property type="match status" value="1"/>
</dbReference>
<feature type="domain" description="MAGE" evidence="2">
    <location>
        <begin position="73"/>
        <end position="273"/>
    </location>
</feature>
<evidence type="ECO:0000256" key="1">
    <source>
        <dbReference type="SAM" id="MobiDB-lite"/>
    </source>
</evidence>
<organism evidence="3 4">
    <name type="scientific">Knufia peltigerae</name>
    <dbReference type="NCBI Taxonomy" id="1002370"/>
    <lineage>
        <taxon>Eukaryota</taxon>
        <taxon>Fungi</taxon>
        <taxon>Dikarya</taxon>
        <taxon>Ascomycota</taxon>
        <taxon>Pezizomycotina</taxon>
        <taxon>Eurotiomycetes</taxon>
        <taxon>Chaetothyriomycetidae</taxon>
        <taxon>Chaetothyriales</taxon>
        <taxon>Trichomeriaceae</taxon>
        <taxon>Knufia</taxon>
    </lineage>
</organism>
<dbReference type="PANTHER" id="PTHR11736">
    <property type="entry name" value="MELANOMA-ASSOCIATED ANTIGEN MAGE ANTIGEN"/>
    <property type="match status" value="1"/>
</dbReference>
<accession>A0AA38YB34</accession>
<dbReference type="Proteomes" id="UP001172681">
    <property type="component" value="Unassembled WGS sequence"/>
</dbReference>
<dbReference type="InterPro" id="IPR041899">
    <property type="entry name" value="MAGE_WH2"/>
</dbReference>
<dbReference type="SMART" id="SM01373">
    <property type="entry name" value="MAGE"/>
    <property type="match status" value="1"/>
</dbReference>
<keyword evidence="4" id="KW-1185">Reference proteome</keyword>
<feature type="compositionally biased region" description="Basic and acidic residues" evidence="1">
    <location>
        <begin position="1"/>
        <end position="16"/>
    </location>
</feature>
<dbReference type="InterPro" id="IPR037445">
    <property type="entry name" value="MAGE"/>
</dbReference>
<dbReference type="InterPro" id="IPR041898">
    <property type="entry name" value="MAGE_WH1"/>
</dbReference>
<sequence>MPPKRRSDAISRDDGPHSASSSGPEESGSDHEMVTQSRHRRRRRSSSQSSAASSSASASYSHHDPHGTLVKKLVRLALATEYSRTPLRRNDVHTKIFKDSNASGRSFKTIFDSAQNILKDTFGMQLVELPGKERTSLKDRRTQATQPKSTSSTSSKSWILVSVLPEKLKNDPAVARPTKAPSQETEATYTALYTFILSLVYLNNGALTDQKLTRYLKRVNADTYTPLGALEKLLARMTREGYVEKRRDTTMGEEVIEWVPGPRGKVEVGARGVAGLVRSVYGYGAVPLGTVVARPDPSGSGSDDEGPPGEPQRLVKIEEDELNSKIKKSLGVGFERERPPSGDNSGDEGEEGPGGVDGESAVEQADESGNRGEDEADETRRRRLTDSTGKNLLRDSFLGKYDLMDRSDEEISLGLD</sequence>
<comment type="caution">
    <text evidence="3">The sequence shown here is derived from an EMBL/GenBank/DDBJ whole genome shotgun (WGS) entry which is preliminary data.</text>
</comment>
<dbReference type="PANTHER" id="PTHR11736:SF14">
    <property type="entry name" value="NSE3 HOMOLOG, SMC5-SMC6 COMPLEX COMPONENT"/>
    <property type="match status" value="1"/>
</dbReference>
<dbReference type="GO" id="GO:0006281">
    <property type="term" value="P:DNA repair"/>
    <property type="evidence" value="ECO:0007669"/>
    <property type="project" value="TreeGrafter"/>
</dbReference>
<protein>
    <recommendedName>
        <fullName evidence="2">MAGE domain-containing protein</fullName>
    </recommendedName>
</protein>
<evidence type="ECO:0000313" key="3">
    <source>
        <dbReference type="EMBL" id="KAJ9642105.1"/>
    </source>
</evidence>
<gene>
    <name evidence="3" type="ORF">H2204_002474</name>
</gene>
<dbReference type="Gene3D" id="1.10.10.1210">
    <property type="entry name" value="MAGE homology domain, winged helix WH2 motif"/>
    <property type="match status" value="1"/>
</dbReference>
<feature type="region of interest" description="Disordered" evidence="1">
    <location>
        <begin position="132"/>
        <end position="153"/>
    </location>
</feature>
<feature type="compositionally biased region" description="Basic and acidic residues" evidence="1">
    <location>
        <begin position="132"/>
        <end position="142"/>
    </location>
</feature>
<dbReference type="EMBL" id="JAPDRN010000010">
    <property type="protein sequence ID" value="KAJ9642105.1"/>
    <property type="molecule type" value="Genomic_DNA"/>
</dbReference>
<feature type="compositionally biased region" description="Low complexity" evidence="1">
    <location>
        <begin position="17"/>
        <end position="26"/>
    </location>
</feature>
<evidence type="ECO:0000313" key="4">
    <source>
        <dbReference type="Proteomes" id="UP001172681"/>
    </source>
</evidence>
<reference evidence="3" key="1">
    <citation type="submission" date="2022-10" db="EMBL/GenBank/DDBJ databases">
        <title>Culturing micro-colonial fungi from biological soil crusts in the Mojave desert and describing Neophaeococcomyces mojavensis, and introducing the new genera and species Taxawa tesnikishii.</title>
        <authorList>
            <person name="Kurbessoian T."/>
            <person name="Stajich J.E."/>
        </authorList>
    </citation>
    <scope>NUCLEOTIDE SEQUENCE</scope>
    <source>
        <strain evidence="3">TK_35</strain>
    </source>
</reference>
<feature type="region of interest" description="Disordered" evidence="1">
    <location>
        <begin position="1"/>
        <end position="65"/>
    </location>
</feature>
<dbReference type="AlphaFoldDB" id="A0AA38YB34"/>
<feature type="compositionally biased region" description="Acidic residues" evidence="1">
    <location>
        <begin position="407"/>
        <end position="416"/>
    </location>
</feature>
<evidence type="ECO:0000259" key="2">
    <source>
        <dbReference type="SMART" id="SM01373"/>
    </source>
</evidence>
<dbReference type="Gene3D" id="1.10.10.1200">
    <property type="entry name" value="MAGE homology domain, winged helix WH1 motif"/>
    <property type="match status" value="1"/>
</dbReference>
<proteinExistence type="predicted"/>
<dbReference type="GO" id="GO:0005634">
    <property type="term" value="C:nucleus"/>
    <property type="evidence" value="ECO:0007669"/>
    <property type="project" value="TreeGrafter"/>
</dbReference>
<feature type="region of interest" description="Disordered" evidence="1">
    <location>
        <begin position="327"/>
        <end position="416"/>
    </location>
</feature>